<feature type="domain" description="ParB-like N-terminal" evidence="2">
    <location>
        <begin position="17"/>
        <end position="101"/>
    </location>
</feature>
<feature type="compositionally biased region" description="Basic and acidic residues" evidence="1">
    <location>
        <begin position="205"/>
        <end position="215"/>
    </location>
</feature>
<dbReference type="RefSeq" id="WP_219687254.1">
    <property type="nucleotide sequence ID" value="NZ_WMBF01000018.1"/>
</dbReference>
<gene>
    <name evidence="3" type="ORF">GKQ77_03825</name>
</gene>
<feature type="region of interest" description="Disordered" evidence="1">
    <location>
        <begin position="147"/>
        <end position="184"/>
    </location>
</feature>
<evidence type="ECO:0000313" key="4">
    <source>
        <dbReference type="Proteomes" id="UP001197114"/>
    </source>
</evidence>
<accession>A0ABS6YI00</accession>
<dbReference type="InterPro" id="IPR036086">
    <property type="entry name" value="ParB/Sulfiredoxin_sf"/>
</dbReference>
<sequence length="327" mass="35525">MALYLASSAGPGRQVTQTVPLSVLLPSDSPRVAGEDEKHIERLAGLDTPLPPILVHRSTMRVIDGMHRLRAAALRGMDRIAVEFFEGDEEEAFVLAVKLNAAHGLPLSQTDRAHAAARIIASRPHWSDRRIASVTGLAPGSIAALRTRSTEQNKQLKKRVGRDGRLRPLNPTEGRMRASRLLDAKPSSTLKEIAEAAGISAATAKDVRDRVRAGKDPLPPRLRRDAGTRQGPPEPVTPSPRTPQHMRQAASAGGESALVSLHRDPSMRTDAGRALLQLLQAHSIRDEGRLHWLAESVPAHRRAAMAQAARACAERWLRLAKVIEADS</sequence>
<dbReference type="EMBL" id="WMBF01000018">
    <property type="protein sequence ID" value="MBW5420699.1"/>
    <property type="molecule type" value="Genomic_DNA"/>
</dbReference>
<feature type="compositionally biased region" description="Basic and acidic residues" evidence="1">
    <location>
        <begin position="174"/>
        <end position="183"/>
    </location>
</feature>
<protein>
    <recommendedName>
        <fullName evidence="2">ParB-like N-terminal domain-containing protein</fullName>
    </recommendedName>
</protein>
<comment type="caution">
    <text evidence="3">The sequence shown here is derived from an EMBL/GenBank/DDBJ whole genome shotgun (WGS) entry which is preliminary data.</text>
</comment>
<keyword evidence="4" id="KW-1185">Reference proteome</keyword>
<organism evidence="3 4">
    <name type="scientific">Streptomyces anatolicus</name>
    <dbReference type="NCBI Taxonomy" id="2675858"/>
    <lineage>
        <taxon>Bacteria</taxon>
        <taxon>Bacillati</taxon>
        <taxon>Actinomycetota</taxon>
        <taxon>Actinomycetes</taxon>
        <taxon>Kitasatosporales</taxon>
        <taxon>Streptomycetaceae</taxon>
        <taxon>Streptomyces</taxon>
    </lineage>
</organism>
<evidence type="ECO:0000259" key="2">
    <source>
        <dbReference type="SMART" id="SM00470"/>
    </source>
</evidence>
<dbReference type="Proteomes" id="UP001197114">
    <property type="component" value="Unassembled WGS sequence"/>
</dbReference>
<feature type="compositionally biased region" description="Pro residues" evidence="1">
    <location>
        <begin position="232"/>
        <end position="241"/>
    </location>
</feature>
<reference evidence="3 4" key="1">
    <citation type="submission" date="2019-11" db="EMBL/GenBank/DDBJ databases">
        <authorList>
            <person name="Ay H."/>
        </authorList>
    </citation>
    <scope>NUCLEOTIDE SEQUENCE [LARGE SCALE GENOMIC DNA]</scope>
    <source>
        <strain evidence="3 4">BG9H</strain>
    </source>
</reference>
<dbReference type="SMART" id="SM00470">
    <property type="entry name" value="ParB"/>
    <property type="match status" value="1"/>
</dbReference>
<name>A0ABS6YI00_9ACTN</name>
<dbReference type="InterPro" id="IPR003115">
    <property type="entry name" value="ParB_N"/>
</dbReference>
<evidence type="ECO:0000313" key="3">
    <source>
        <dbReference type="EMBL" id="MBW5420699.1"/>
    </source>
</evidence>
<proteinExistence type="predicted"/>
<feature type="region of interest" description="Disordered" evidence="1">
    <location>
        <begin position="205"/>
        <end position="257"/>
    </location>
</feature>
<dbReference type="Gene3D" id="3.90.1530.10">
    <property type="entry name" value="Conserved hypothetical protein from pyrococcus furiosus pfu- 392566-001, ParB domain"/>
    <property type="match status" value="1"/>
</dbReference>
<evidence type="ECO:0000256" key="1">
    <source>
        <dbReference type="SAM" id="MobiDB-lite"/>
    </source>
</evidence>
<dbReference type="SUPFAM" id="SSF110849">
    <property type="entry name" value="ParB/Sulfiredoxin"/>
    <property type="match status" value="1"/>
</dbReference>